<keyword evidence="1" id="KW-0472">Membrane</keyword>
<evidence type="ECO:0008006" key="4">
    <source>
        <dbReference type="Google" id="ProtNLM"/>
    </source>
</evidence>
<evidence type="ECO:0000256" key="1">
    <source>
        <dbReference type="SAM" id="Phobius"/>
    </source>
</evidence>
<dbReference type="Pfam" id="PF05552">
    <property type="entry name" value="MS_channel_1st_1"/>
    <property type="match status" value="1"/>
</dbReference>
<dbReference type="EMBL" id="PFLX01000042">
    <property type="protein sequence ID" value="PIY90784.1"/>
    <property type="molecule type" value="Genomic_DNA"/>
</dbReference>
<sequence>MNNFNIPIIDQNFLLRILGGFLVLIAGWIVAKILKKVIKKFLEKIRLNQIMKRLGWIEAFSRVGLNLDLVKFFGEIAQWLVFLVFLLFAVEFLGLSQFSQFLAKIVDYFPNILVASLIFLATVFLVDFTYRIFFGIVKEEEEKTEVSYSKFLGVVVRRAIWVLATLAILYQLQIVPHLILSLFVAILGLIVLAVGISFGLGGKEIAKKILEEWKEKLP</sequence>
<feature type="transmembrane region" description="Helical" evidence="1">
    <location>
        <begin position="76"/>
        <end position="96"/>
    </location>
</feature>
<evidence type="ECO:0000313" key="3">
    <source>
        <dbReference type="Proteomes" id="UP000230055"/>
    </source>
</evidence>
<protein>
    <recommendedName>
        <fullName evidence="4">Small-conductance mechanosensitive ion channel</fullName>
    </recommendedName>
</protein>
<dbReference type="AlphaFoldDB" id="A0A2M7R7K5"/>
<comment type="caution">
    <text evidence="2">The sequence shown here is derived from an EMBL/GenBank/DDBJ whole genome shotgun (WGS) entry which is preliminary data.</text>
</comment>
<gene>
    <name evidence="2" type="ORF">COY72_01660</name>
</gene>
<evidence type="ECO:0000313" key="2">
    <source>
        <dbReference type="EMBL" id="PIY90784.1"/>
    </source>
</evidence>
<feature type="transmembrane region" description="Helical" evidence="1">
    <location>
        <begin position="13"/>
        <end position="34"/>
    </location>
</feature>
<reference evidence="3" key="1">
    <citation type="submission" date="2017-09" db="EMBL/GenBank/DDBJ databases">
        <title>Depth-based differentiation of microbial function through sediment-hosted aquifers and enrichment of novel symbionts in the deep terrestrial subsurface.</title>
        <authorList>
            <person name="Probst A.J."/>
            <person name="Ladd B."/>
            <person name="Jarett J.K."/>
            <person name="Geller-Mcgrath D.E."/>
            <person name="Sieber C.M.K."/>
            <person name="Emerson J.B."/>
            <person name="Anantharaman K."/>
            <person name="Thomas B.C."/>
            <person name="Malmstrom R."/>
            <person name="Stieglmeier M."/>
            <person name="Klingl A."/>
            <person name="Woyke T."/>
            <person name="Ryan C.M."/>
            <person name="Banfield J.F."/>
        </authorList>
    </citation>
    <scope>NUCLEOTIDE SEQUENCE [LARGE SCALE GENOMIC DNA]</scope>
</reference>
<feature type="transmembrane region" description="Helical" evidence="1">
    <location>
        <begin position="178"/>
        <end position="200"/>
    </location>
</feature>
<feature type="transmembrane region" description="Helical" evidence="1">
    <location>
        <begin position="108"/>
        <end position="130"/>
    </location>
</feature>
<name>A0A2M7R7K5_9BACT</name>
<keyword evidence="1" id="KW-0812">Transmembrane</keyword>
<dbReference type="InterPro" id="IPR008910">
    <property type="entry name" value="MSC_TM_helix"/>
</dbReference>
<organism evidence="2 3">
    <name type="scientific">Candidatus Nealsonbacteria bacterium CG_4_10_14_0_8_um_filter_35_10</name>
    <dbReference type="NCBI Taxonomy" id="1974683"/>
    <lineage>
        <taxon>Bacteria</taxon>
        <taxon>Candidatus Nealsoniibacteriota</taxon>
    </lineage>
</organism>
<keyword evidence="1" id="KW-1133">Transmembrane helix</keyword>
<feature type="transmembrane region" description="Helical" evidence="1">
    <location>
        <begin position="151"/>
        <end position="172"/>
    </location>
</feature>
<dbReference type="Gene3D" id="1.10.287.1260">
    <property type="match status" value="2"/>
</dbReference>
<proteinExistence type="predicted"/>
<dbReference type="Proteomes" id="UP000230055">
    <property type="component" value="Unassembled WGS sequence"/>
</dbReference>
<accession>A0A2M7R7K5</accession>